<reference evidence="3" key="1">
    <citation type="journal article" date="2015" name="Sci. Rep.">
        <title>Spliced leader RNA trans-splicing discovered in copepods.</title>
        <authorList>
            <person name="Yang F."/>
            <person name="Xu D."/>
            <person name="Zhuang Y."/>
            <person name="Yi X."/>
            <person name="Huang Y."/>
            <person name="Chen H."/>
            <person name="Lin S."/>
            <person name="Campbell D.A."/>
            <person name="Sturm N.R."/>
            <person name="Liu G."/>
            <person name="Zhang H."/>
        </authorList>
    </citation>
    <scope>NUCLEOTIDE SEQUENCE</scope>
</reference>
<evidence type="ECO:0000256" key="1">
    <source>
        <dbReference type="SAM" id="MobiDB-lite"/>
    </source>
</evidence>
<sequence length="100" mass="11056">MLKVLIVLTSVATLLDAKPKTYLVETADQPGHTPHGDYSIPSENVESFDENFDTDMASDGTYFRSMRRSGGSDYAEAAPGLTPEEKKQFEEGTPYYDLSI</sequence>
<feature type="signal peptide" evidence="2">
    <location>
        <begin position="1"/>
        <end position="17"/>
    </location>
</feature>
<evidence type="ECO:0000256" key="2">
    <source>
        <dbReference type="SAM" id="SignalP"/>
    </source>
</evidence>
<feature type="region of interest" description="Disordered" evidence="1">
    <location>
        <begin position="73"/>
        <end position="100"/>
    </location>
</feature>
<keyword evidence="2" id="KW-0732">Signal</keyword>
<dbReference type="EMBL" id="KT754910">
    <property type="protein sequence ID" value="ALS04744.1"/>
    <property type="molecule type" value="mRNA"/>
</dbReference>
<protein>
    <submittedName>
        <fullName evidence="3">Uncharacterized protein</fullName>
    </submittedName>
</protein>
<name>A0A0U2LFY7_9MAXI</name>
<evidence type="ECO:0000313" key="3">
    <source>
        <dbReference type="EMBL" id="ALS04744.1"/>
    </source>
</evidence>
<organism evidence="3">
    <name type="scientific">Pseudodiaptomus poplesia</name>
    <dbReference type="NCBI Taxonomy" id="213370"/>
    <lineage>
        <taxon>Eukaryota</taxon>
        <taxon>Metazoa</taxon>
        <taxon>Ecdysozoa</taxon>
        <taxon>Arthropoda</taxon>
        <taxon>Crustacea</taxon>
        <taxon>Multicrustacea</taxon>
        <taxon>Hexanauplia</taxon>
        <taxon>Copepoda</taxon>
        <taxon>Calanoida</taxon>
        <taxon>Pseudodiaptomidae</taxon>
        <taxon>Pseudodiaptomus</taxon>
    </lineage>
</organism>
<dbReference type="AlphaFoldDB" id="A0A0U2LFY7"/>
<feature type="chain" id="PRO_5006831052" evidence="2">
    <location>
        <begin position="18"/>
        <end position="100"/>
    </location>
</feature>
<proteinExistence type="evidence at transcript level"/>
<accession>A0A0U2LFY7</accession>